<dbReference type="AlphaFoldDB" id="A0AA39XAK8"/>
<reference evidence="2" key="1">
    <citation type="submission" date="2023-06" db="EMBL/GenBank/DDBJ databases">
        <title>Genome-scale phylogeny and comparative genomics of the fungal order Sordariales.</title>
        <authorList>
            <consortium name="Lawrence Berkeley National Laboratory"/>
            <person name="Hensen N."/>
            <person name="Bonometti L."/>
            <person name="Westerberg I."/>
            <person name="Brannstrom I.O."/>
            <person name="Guillou S."/>
            <person name="Cros-Aarteil S."/>
            <person name="Calhoun S."/>
            <person name="Haridas S."/>
            <person name="Kuo A."/>
            <person name="Mondo S."/>
            <person name="Pangilinan J."/>
            <person name="Riley R."/>
            <person name="LaButti K."/>
            <person name="Andreopoulos B."/>
            <person name="Lipzen A."/>
            <person name="Chen C."/>
            <person name="Yanf M."/>
            <person name="Daum C."/>
            <person name="Ng V."/>
            <person name="Clum A."/>
            <person name="Steindorff A."/>
            <person name="Ohm R."/>
            <person name="Martin F."/>
            <person name="Silar P."/>
            <person name="Natvig D."/>
            <person name="Lalanne C."/>
            <person name="Gautier V."/>
            <person name="Ament-velasquez S.L."/>
            <person name="Kruys A."/>
            <person name="Hutchinson M.I."/>
            <person name="Powell A.J."/>
            <person name="Barry K."/>
            <person name="Miller A.N."/>
            <person name="Grigoriev I.V."/>
            <person name="Debuchy R."/>
            <person name="Gladieux P."/>
            <person name="Thoren M.H."/>
            <person name="Johannesson H."/>
        </authorList>
    </citation>
    <scope>NUCLEOTIDE SEQUENCE</scope>
    <source>
        <strain evidence="2">SMH3391-2</strain>
    </source>
</reference>
<organism evidence="2 3">
    <name type="scientific">Bombardia bombarda</name>
    <dbReference type="NCBI Taxonomy" id="252184"/>
    <lineage>
        <taxon>Eukaryota</taxon>
        <taxon>Fungi</taxon>
        <taxon>Dikarya</taxon>
        <taxon>Ascomycota</taxon>
        <taxon>Pezizomycotina</taxon>
        <taxon>Sordariomycetes</taxon>
        <taxon>Sordariomycetidae</taxon>
        <taxon>Sordariales</taxon>
        <taxon>Lasiosphaeriaceae</taxon>
        <taxon>Bombardia</taxon>
    </lineage>
</organism>
<protein>
    <recommendedName>
        <fullName evidence="4">Peptidase S8/S53 domain-containing protein</fullName>
    </recommendedName>
</protein>
<evidence type="ECO:0008006" key="4">
    <source>
        <dbReference type="Google" id="ProtNLM"/>
    </source>
</evidence>
<feature type="region of interest" description="Disordered" evidence="1">
    <location>
        <begin position="1"/>
        <end position="21"/>
    </location>
</feature>
<evidence type="ECO:0000256" key="1">
    <source>
        <dbReference type="SAM" id="MobiDB-lite"/>
    </source>
</evidence>
<accession>A0AA39XAK8</accession>
<evidence type="ECO:0000313" key="2">
    <source>
        <dbReference type="EMBL" id="KAK0630393.1"/>
    </source>
</evidence>
<dbReference type="Proteomes" id="UP001174934">
    <property type="component" value="Unassembled WGS sequence"/>
</dbReference>
<name>A0AA39XAK8_9PEZI</name>
<proteinExistence type="predicted"/>
<comment type="caution">
    <text evidence="2">The sequence shown here is derived from an EMBL/GenBank/DDBJ whole genome shotgun (WGS) entry which is preliminary data.</text>
</comment>
<sequence length="507" mass="58229">MSPYRAARVSANEDQDDSKTDDAISDAVDKIAVDKIEDDLILHCLRKCLDLEITRADVVRLLDCKPSESQPPLWFEPPIPSEPLKPSKFISAFEKANFRRVIQHVTLDAKSLRPEKDQSTSHLPGSEVAEIFGWLSIAKGVQHIIQLAKIDVEVLDWSKLDMCPETIRTSCQDVRVLHLYWSGNNAVLRSWSEPEGLPRLKILEMIHLHWDFEMVSDTHQRVVVNIHKFIARLKALRSDVKIVLRPVISSNTTQEIRDIDHGMGCPSVKIKFFPLLEHSSVAEIEETLVMAFEQAADIVVIRRDLQTIFDKSWKDERNFNKVKYELKDRKKKDKSPLIFCQTYDRDRLWPVEFGSIIRVGAVAGSRRGDFESPYYPDIRIPMAEYPTDSAITQHDIQFESPLQREEQDKETVSPSSAACAVGLATGLAALIMYCNKLTDKMSQYLTPSTSFQVTPDYVKWQLERMLDTRSSKHFDFPTFLNSSGWVLAQDFIQNSVMEYKYRRSTKF</sequence>
<evidence type="ECO:0000313" key="3">
    <source>
        <dbReference type="Proteomes" id="UP001174934"/>
    </source>
</evidence>
<keyword evidence="3" id="KW-1185">Reference proteome</keyword>
<dbReference type="EMBL" id="JAULSR010000002">
    <property type="protein sequence ID" value="KAK0630393.1"/>
    <property type="molecule type" value="Genomic_DNA"/>
</dbReference>
<gene>
    <name evidence="2" type="ORF">B0T17DRAFT_636416</name>
</gene>